<reference evidence="2 3" key="1">
    <citation type="submission" date="2020-03" db="EMBL/GenBank/DDBJ databases">
        <title>Isolation and identification of active actinomycetes.</title>
        <authorList>
            <person name="Sun X."/>
        </authorList>
    </citation>
    <scope>NUCLEOTIDE SEQUENCE [LARGE SCALE GENOMIC DNA]</scope>
    <source>
        <strain evidence="2 3">NEAU-D13</strain>
    </source>
</reference>
<dbReference type="PANTHER" id="PTHR43265">
    <property type="entry name" value="ESTERASE ESTD"/>
    <property type="match status" value="1"/>
</dbReference>
<dbReference type="Proteomes" id="UP000481360">
    <property type="component" value="Unassembled WGS sequence"/>
</dbReference>
<dbReference type="GO" id="GO:0005509">
    <property type="term" value="F:calcium ion binding"/>
    <property type="evidence" value="ECO:0007669"/>
    <property type="project" value="InterPro"/>
</dbReference>
<protein>
    <submittedName>
        <fullName evidence="2">Alpha/beta fold hydrolase</fullName>
    </submittedName>
</protein>
<sequence length="403" mass="43152">MKIRKLAGWLGPGRSVAVALVAVIGALSAGSSSAPHSDKADGWKGIFRKSVSIDLGRGWVTKGELSLPASAHKKLPLVVLLHGSGHNDMNSTLPDNAGSVFVPLTQTANREGFAVLRFNKRGVTGLGPTLTDDESQLYPQKPYEQVLSDAASVARFGASLPEVDPSRIYLLGHSEGTQVAANLAADPRAANIPKPAGVITMGVVGSAIRTVLTYQLFGVRLAQLHEEFDVDGDGSLTRTEISDGLIGQPSDLVAYYRDVLLSGDQVKPETDTDRNGVLAIDAEVGRVLRAKSRIDDYPNSEGVDEHTKRYILDIDRFANVSVDLPKFDGPTLLLNGENDVQTPARVARVADDAIAKAGRRDHTLITYPGIGHVMNLTSKFTGKFGEPDPAVLSDIARWLKAHR</sequence>
<proteinExistence type="predicted"/>
<evidence type="ECO:0000313" key="3">
    <source>
        <dbReference type="Proteomes" id="UP000481360"/>
    </source>
</evidence>
<dbReference type="PROSITE" id="PS00018">
    <property type="entry name" value="EF_HAND_1"/>
    <property type="match status" value="1"/>
</dbReference>
<accession>A0A7C9RSM6</accession>
<dbReference type="Pfam" id="PF12697">
    <property type="entry name" value="Abhydrolase_6"/>
    <property type="match status" value="1"/>
</dbReference>
<dbReference type="Gene3D" id="3.40.50.1820">
    <property type="entry name" value="alpha/beta hydrolase"/>
    <property type="match status" value="1"/>
</dbReference>
<dbReference type="SUPFAM" id="SSF53474">
    <property type="entry name" value="alpha/beta-Hydrolases"/>
    <property type="match status" value="1"/>
</dbReference>
<dbReference type="PROSITE" id="PS50222">
    <property type="entry name" value="EF_HAND_2"/>
    <property type="match status" value="1"/>
</dbReference>
<dbReference type="InterPro" id="IPR002048">
    <property type="entry name" value="EF_hand_dom"/>
</dbReference>
<name>A0A7C9RSM6_9PSEU</name>
<dbReference type="InterPro" id="IPR018247">
    <property type="entry name" value="EF_Hand_1_Ca_BS"/>
</dbReference>
<comment type="caution">
    <text evidence="2">The sequence shown here is derived from an EMBL/GenBank/DDBJ whole genome shotgun (WGS) entry which is preliminary data.</text>
</comment>
<dbReference type="AlphaFoldDB" id="A0A7C9RSM6"/>
<evidence type="ECO:0000313" key="2">
    <source>
        <dbReference type="EMBL" id="NGY62465.1"/>
    </source>
</evidence>
<feature type="domain" description="EF-hand" evidence="1">
    <location>
        <begin position="220"/>
        <end position="251"/>
    </location>
</feature>
<keyword evidence="3" id="KW-1185">Reference proteome</keyword>
<dbReference type="RefSeq" id="WP_166049927.1">
    <property type="nucleotide sequence ID" value="NZ_JAAMPJ010000007.1"/>
</dbReference>
<organism evidence="2 3">
    <name type="scientific">Lentzea alba</name>
    <dbReference type="NCBI Taxonomy" id="2714351"/>
    <lineage>
        <taxon>Bacteria</taxon>
        <taxon>Bacillati</taxon>
        <taxon>Actinomycetota</taxon>
        <taxon>Actinomycetes</taxon>
        <taxon>Pseudonocardiales</taxon>
        <taxon>Pseudonocardiaceae</taxon>
        <taxon>Lentzea</taxon>
    </lineage>
</organism>
<evidence type="ECO:0000259" key="1">
    <source>
        <dbReference type="PROSITE" id="PS50222"/>
    </source>
</evidence>
<dbReference type="InterPro" id="IPR029058">
    <property type="entry name" value="AB_hydrolase_fold"/>
</dbReference>
<gene>
    <name evidence="2" type="ORF">G7043_26425</name>
</gene>
<dbReference type="EMBL" id="JAAMPJ010000007">
    <property type="protein sequence ID" value="NGY62465.1"/>
    <property type="molecule type" value="Genomic_DNA"/>
</dbReference>
<dbReference type="InterPro" id="IPR000073">
    <property type="entry name" value="AB_hydrolase_1"/>
</dbReference>
<keyword evidence="2" id="KW-0378">Hydrolase</keyword>
<dbReference type="GO" id="GO:0052689">
    <property type="term" value="F:carboxylic ester hydrolase activity"/>
    <property type="evidence" value="ECO:0007669"/>
    <property type="project" value="TreeGrafter"/>
</dbReference>
<dbReference type="InterPro" id="IPR053145">
    <property type="entry name" value="AB_hydrolase_Est10"/>
</dbReference>
<dbReference type="PANTHER" id="PTHR43265:SF1">
    <property type="entry name" value="ESTERASE ESTD"/>
    <property type="match status" value="1"/>
</dbReference>